<keyword evidence="2" id="KW-1185">Reference proteome</keyword>
<dbReference type="AlphaFoldDB" id="A0A2Z7DJF7"/>
<organism evidence="1 2">
    <name type="scientific">Dorcoceras hygrometricum</name>
    <dbReference type="NCBI Taxonomy" id="472368"/>
    <lineage>
        <taxon>Eukaryota</taxon>
        <taxon>Viridiplantae</taxon>
        <taxon>Streptophyta</taxon>
        <taxon>Embryophyta</taxon>
        <taxon>Tracheophyta</taxon>
        <taxon>Spermatophyta</taxon>
        <taxon>Magnoliopsida</taxon>
        <taxon>eudicotyledons</taxon>
        <taxon>Gunneridae</taxon>
        <taxon>Pentapetalae</taxon>
        <taxon>asterids</taxon>
        <taxon>lamiids</taxon>
        <taxon>Lamiales</taxon>
        <taxon>Gesneriaceae</taxon>
        <taxon>Didymocarpoideae</taxon>
        <taxon>Trichosporeae</taxon>
        <taxon>Loxocarpinae</taxon>
        <taxon>Dorcoceras</taxon>
    </lineage>
</organism>
<evidence type="ECO:0000313" key="2">
    <source>
        <dbReference type="Proteomes" id="UP000250235"/>
    </source>
</evidence>
<reference evidence="1 2" key="1">
    <citation type="journal article" date="2015" name="Proc. Natl. Acad. Sci. U.S.A.">
        <title>The resurrection genome of Boea hygrometrica: A blueprint for survival of dehydration.</title>
        <authorList>
            <person name="Xiao L."/>
            <person name="Yang G."/>
            <person name="Zhang L."/>
            <person name="Yang X."/>
            <person name="Zhao S."/>
            <person name="Ji Z."/>
            <person name="Zhou Q."/>
            <person name="Hu M."/>
            <person name="Wang Y."/>
            <person name="Chen M."/>
            <person name="Xu Y."/>
            <person name="Jin H."/>
            <person name="Xiao X."/>
            <person name="Hu G."/>
            <person name="Bao F."/>
            <person name="Hu Y."/>
            <person name="Wan P."/>
            <person name="Li L."/>
            <person name="Deng X."/>
            <person name="Kuang T."/>
            <person name="Xiang C."/>
            <person name="Zhu J.K."/>
            <person name="Oliver M.J."/>
            <person name="He Y."/>
        </authorList>
    </citation>
    <scope>NUCLEOTIDE SEQUENCE [LARGE SCALE GENOMIC DNA]</scope>
    <source>
        <strain evidence="2">cv. XS01</strain>
    </source>
</reference>
<dbReference type="EMBL" id="KQ986816">
    <property type="protein sequence ID" value="KZV58203.1"/>
    <property type="molecule type" value="Genomic_DNA"/>
</dbReference>
<gene>
    <name evidence="1" type="ORF">F511_36314</name>
</gene>
<dbReference type="Proteomes" id="UP000250235">
    <property type="component" value="Unassembled WGS sequence"/>
</dbReference>
<accession>A0A2Z7DJF7</accession>
<proteinExistence type="predicted"/>
<evidence type="ECO:0000313" key="1">
    <source>
        <dbReference type="EMBL" id="KZV58203.1"/>
    </source>
</evidence>
<protein>
    <submittedName>
        <fullName evidence="1">Uncharacterized protein</fullName>
    </submittedName>
</protein>
<sequence>MLISCCANVNESDVDAKRNLESAMMKTTFLLEEAVISNYDKMLKMKQQVTVDEAVEDETTSYCDEAVEESETDEVIEQKLLADTITEVVGHTITISDDSNH</sequence>
<name>A0A2Z7DJF7_9LAMI</name>